<accession>A0A1S5QN28</accession>
<comment type="similarity">
    <text evidence="3 21">Belongs to the peptidase M1 family.</text>
</comment>
<keyword evidence="11 21" id="KW-0378">Hydrolase</keyword>
<keyword evidence="7 21" id="KW-0645">Protease</keyword>
<dbReference type="GO" id="GO:0005737">
    <property type="term" value="C:cytoplasm"/>
    <property type="evidence" value="ECO:0007669"/>
    <property type="project" value="TreeGrafter"/>
</dbReference>
<keyword evidence="6" id="KW-0449">Lipoprotein</keyword>
<evidence type="ECO:0000256" key="21">
    <source>
        <dbReference type="RuleBase" id="RU364040"/>
    </source>
</evidence>
<keyword evidence="6" id="KW-0336">GPI-anchor</keyword>
<keyword evidence="9 19" id="KW-0479">Metal-binding</keyword>
<dbReference type="SUPFAM" id="SSF55486">
    <property type="entry name" value="Metalloproteases ('zincins'), catalytic domain"/>
    <property type="match status" value="1"/>
</dbReference>
<feature type="domain" description="Peptidase M1 membrane alanine aminopeptidase" evidence="23">
    <location>
        <begin position="299"/>
        <end position="519"/>
    </location>
</feature>
<evidence type="ECO:0000256" key="1">
    <source>
        <dbReference type="ARBA" id="ARBA00004606"/>
    </source>
</evidence>
<evidence type="ECO:0000313" key="26">
    <source>
        <dbReference type="EMBL" id="AMO02528.1"/>
    </source>
</evidence>
<dbReference type="InterPro" id="IPR014782">
    <property type="entry name" value="Peptidase_M1_dom"/>
</dbReference>
<protein>
    <recommendedName>
        <fullName evidence="21">Aminopeptidase</fullName>
        <ecNumber evidence="21">3.4.11.-</ecNumber>
    </recommendedName>
</protein>
<dbReference type="GO" id="GO:0005615">
    <property type="term" value="C:extracellular space"/>
    <property type="evidence" value="ECO:0007669"/>
    <property type="project" value="TreeGrafter"/>
</dbReference>
<keyword evidence="12 19" id="KW-0862">Zinc</keyword>
<dbReference type="PRINTS" id="PR00756">
    <property type="entry name" value="ALADIPTASE"/>
</dbReference>
<dbReference type="FunFam" id="2.60.40.1910:FF:000008">
    <property type="entry name" value="Aminopeptidase"/>
    <property type="match status" value="1"/>
</dbReference>
<feature type="binding site" evidence="19">
    <location>
        <position position="393"/>
    </location>
    <ligand>
        <name>Zn(2+)</name>
        <dbReference type="ChEBI" id="CHEBI:29105"/>
        <note>catalytic</note>
    </ligand>
</feature>
<evidence type="ECO:0000256" key="5">
    <source>
        <dbReference type="ARBA" id="ARBA00022475"/>
    </source>
</evidence>
<evidence type="ECO:0000256" key="3">
    <source>
        <dbReference type="ARBA" id="ARBA00010136"/>
    </source>
</evidence>
<dbReference type="PANTHER" id="PTHR11533">
    <property type="entry name" value="PROTEASE M1 ZINC METALLOPROTEASE"/>
    <property type="match status" value="1"/>
</dbReference>
<dbReference type="GO" id="GO:0043171">
    <property type="term" value="P:peptide catabolic process"/>
    <property type="evidence" value="ECO:0007669"/>
    <property type="project" value="TreeGrafter"/>
</dbReference>
<keyword evidence="4 21" id="KW-0031">Aminopeptidase</keyword>
<dbReference type="Gene3D" id="1.25.50.20">
    <property type="match status" value="1"/>
</dbReference>
<dbReference type="InterPro" id="IPR042097">
    <property type="entry name" value="Aminopeptidase_N-like_N_sf"/>
</dbReference>
<evidence type="ECO:0000256" key="10">
    <source>
        <dbReference type="ARBA" id="ARBA00022729"/>
    </source>
</evidence>
<feature type="domain" description="Aminopeptidase N-like N-terminal" evidence="25">
    <location>
        <begin position="80"/>
        <end position="269"/>
    </location>
</feature>
<dbReference type="GO" id="GO:0006508">
    <property type="term" value="P:proteolysis"/>
    <property type="evidence" value="ECO:0007669"/>
    <property type="project" value="UniProtKB-KW"/>
</dbReference>
<evidence type="ECO:0000256" key="12">
    <source>
        <dbReference type="ARBA" id="ARBA00022833"/>
    </source>
</evidence>
<evidence type="ECO:0000256" key="18">
    <source>
        <dbReference type="PIRSR" id="PIRSR634016-1"/>
    </source>
</evidence>
<reference evidence="26" key="1">
    <citation type="submission" date="2015-04" db="EMBL/GenBank/DDBJ databases">
        <title>Proteases from Tityus serrulatus venom gland: venom proteases and peptide maturation.</title>
        <authorList>
            <person name="Carmo A.O."/>
            <person name="Martins A.P.V."/>
            <person name="Oliveira-Mendes B.B.R."/>
            <person name="Horta C.C.R."/>
            <person name="Dantas A.E."/>
            <person name="Kalapothakis E."/>
        </authorList>
    </citation>
    <scope>NUCLEOTIDE SEQUENCE</scope>
</reference>
<evidence type="ECO:0000256" key="20">
    <source>
        <dbReference type="PIRSR" id="PIRSR634016-4"/>
    </source>
</evidence>
<keyword evidence="16 21" id="KW-0472">Membrane</keyword>
<evidence type="ECO:0000256" key="7">
    <source>
        <dbReference type="ARBA" id="ARBA00022670"/>
    </source>
</evidence>
<dbReference type="EMBL" id="KR068511">
    <property type="protein sequence ID" value="AMO02528.1"/>
    <property type="molecule type" value="mRNA"/>
</dbReference>
<evidence type="ECO:0000256" key="15">
    <source>
        <dbReference type="ARBA" id="ARBA00023049"/>
    </source>
</evidence>
<name>A0A1S5QN28_TITSE</name>
<dbReference type="Gene3D" id="2.60.40.1910">
    <property type="match status" value="1"/>
</dbReference>
<dbReference type="Pfam" id="PF11838">
    <property type="entry name" value="ERAP1_C"/>
    <property type="match status" value="1"/>
</dbReference>
<dbReference type="SUPFAM" id="SSF63737">
    <property type="entry name" value="Leukotriene A4 hydrolase N-terminal domain"/>
    <property type="match status" value="1"/>
</dbReference>
<dbReference type="EC" id="3.4.11.-" evidence="21"/>
<dbReference type="GO" id="GO:0070006">
    <property type="term" value="F:metalloaminopeptidase activity"/>
    <property type="evidence" value="ECO:0007669"/>
    <property type="project" value="TreeGrafter"/>
</dbReference>
<evidence type="ECO:0000256" key="16">
    <source>
        <dbReference type="ARBA" id="ARBA00023136"/>
    </source>
</evidence>
<comment type="subcellular location">
    <subcellularLocation>
        <location evidence="2">Cell membrane</location>
        <topology evidence="2">Lipid-anchor</topology>
        <topology evidence="2">GPI-anchor</topology>
    </subcellularLocation>
    <subcellularLocation>
        <location evidence="1">Membrane</location>
        <topology evidence="1">Single-pass type II membrane protein</topology>
    </subcellularLocation>
</comment>
<feature type="site" description="Transition state stabilizer" evidence="20">
    <location>
        <position position="454"/>
    </location>
</feature>
<evidence type="ECO:0000256" key="9">
    <source>
        <dbReference type="ARBA" id="ARBA00022723"/>
    </source>
</evidence>
<evidence type="ECO:0000256" key="13">
    <source>
        <dbReference type="ARBA" id="ARBA00022968"/>
    </source>
</evidence>
<dbReference type="CDD" id="cd09601">
    <property type="entry name" value="M1_APN-Q_like"/>
    <property type="match status" value="1"/>
</dbReference>
<dbReference type="GO" id="GO:0042277">
    <property type="term" value="F:peptide binding"/>
    <property type="evidence" value="ECO:0007669"/>
    <property type="project" value="TreeGrafter"/>
</dbReference>
<feature type="region of interest" description="Disordered" evidence="22">
    <location>
        <begin position="1"/>
        <end position="25"/>
    </location>
</feature>
<evidence type="ECO:0000256" key="2">
    <source>
        <dbReference type="ARBA" id="ARBA00004609"/>
    </source>
</evidence>
<evidence type="ECO:0000256" key="4">
    <source>
        <dbReference type="ARBA" id="ARBA00022438"/>
    </source>
</evidence>
<feature type="binding site" evidence="19">
    <location>
        <position position="370"/>
    </location>
    <ligand>
        <name>Zn(2+)</name>
        <dbReference type="ChEBI" id="CHEBI:29105"/>
        <note>catalytic</note>
    </ligand>
</feature>
<dbReference type="InterPro" id="IPR027268">
    <property type="entry name" value="Peptidase_M4/M1_CTD_sf"/>
</dbReference>
<evidence type="ECO:0000256" key="11">
    <source>
        <dbReference type="ARBA" id="ARBA00022801"/>
    </source>
</evidence>
<evidence type="ECO:0000256" key="17">
    <source>
        <dbReference type="ARBA" id="ARBA00023180"/>
    </source>
</evidence>
<evidence type="ECO:0000259" key="23">
    <source>
        <dbReference type="Pfam" id="PF01433"/>
    </source>
</evidence>
<dbReference type="PANTHER" id="PTHR11533:SF299">
    <property type="entry name" value="AMINOPEPTIDASE"/>
    <property type="match status" value="1"/>
</dbReference>
<keyword evidence="15 21" id="KW-0482">Metalloprotease</keyword>
<dbReference type="Pfam" id="PF17900">
    <property type="entry name" value="Peptidase_M1_N"/>
    <property type="match status" value="1"/>
</dbReference>
<evidence type="ECO:0000256" key="8">
    <source>
        <dbReference type="ARBA" id="ARBA00022692"/>
    </source>
</evidence>
<dbReference type="FunFam" id="2.60.40.1730:FF:000012">
    <property type="entry name" value="Aminopeptidase N"/>
    <property type="match status" value="1"/>
</dbReference>
<dbReference type="InterPro" id="IPR024571">
    <property type="entry name" value="ERAP1-like_C_dom"/>
</dbReference>
<evidence type="ECO:0000256" key="19">
    <source>
        <dbReference type="PIRSR" id="PIRSR634016-3"/>
    </source>
</evidence>
<evidence type="ECO:0000256" key="22">
    <source>
        <dbReference type="SAM" id="MobiDB-lite"/>
    </source>
</evidence>
<dbReference type="InterPro" id="IPR034016">
    <property type="entry name" value="M1_APN-typ"/>
</dbReference>
<feature type="binding site" evidence="19">
    <location>
        <position position="374"/>
    </location>
    <ligand>
        <name>Zn(2+)</name>
        <dbReference type="ChEBI" id="CHEBI:29105"/>
        <note>catalytic</note>
    </ligand>
</feature>
<comment type="cofactor">
    <cofactor evidence="19 21">
        <name>Zn(2+)</name>
        <dbReference type="ChEBI" id="CHEBI:29105"/>
    </cofactor>
    <text evidence="19 21">Binds 1 zinc ion per subunit.</text>
</comment>
<dbReference type="AlphaFoldDB" id="A0A1S5QN28"/>
<evidence type="ECO:0000256" key="14">
    <source>
        <dbReference type="ARBA" id="ARBA00022989"/>
    </source>
</evidence>
<evidence type="ECO:0000259" key="25">
    <source>
        <dbReference type="Pfam" id="PF17900"/>
    </source>
</evidence>
<feature type="domain" description="ERAP1-like C-terminal" evidence="24">
    <location>
        <begin position="598"/>
        <end position="865"/>
    </location>
</feature>
<dbReference type="GO" id="GO:0098552">
    <property type="term" value="C:side of membrane"/>
    <property type="evidence" value="ECO:0007669"/>
    <property type="project" value="UniProtKB-KW"/>
</dbReference>
<dbReference type="GO" id="GO:0005886">
    <property type="term" value="C:plasma membrane"/>
    <property type="evidence" value="ECO:0007669"/>
    <property type="project" value="UniProtKB-SubCell"/>
</dbReference>
<dbReference type="GO" id="GO:0008270">
    <property type="term" value="F:zinc ion binding"/>
    <property type="evidence" value="ECO:0007669"/>
    <property type="project" value="UniProtKB-UniRule"/>
</dbReference>
<dbReference type="InterPro" id="IPR001930">
    <property type="entry name" value="Peptidase_M1"/>
</dbReference>
<evidence type="ECO:0000256" key="6">
    <source>
        <dbReference type="ARBA" id="ARBA00022622"/>
    </source>
</evidence>
<dbReference type="InterPro" id="IPR050344">
    <property type="entry name" value="Peptidase_M1_aminopeptidases"/>
</dbReference>
<proteinExistence type="evidence at transcript level"/>
<dbReference type="InterPro" id="IPR045357">
    <property type="entry name" value="Aminopeptidase_N-like_N"/>
</dbReference>
<dbReference type="FunFam" id="1.10.390.10:FF:000013">
    <property type="entry name" value="Aminopeptidase N"/>
    <property type="match status" value="1"/>
</dbReference>
<keyword evidence="5" id="KW-1003">Cell membrane</keyword>
<keyword evidence="13" id="KW-0735">Signal-anchor</keyword>
<keyword evidence="8 21" id="KW-0812">Transmembrane</keyword>
<sequence length="941" mass="110754">MNKRENGENDVLSASKKSKDPEKGGCGRMVATKWKWISMFCIFILIIVLILLIVGCVYISIRFLAKKKTRDFRLPKSITPTHYALEMQPFLVPDVLKFKGNVEIHFHCNEKTDEVILHAKNLSIDHRSVRIWNEKGKDAEIFKIDYEPEVDLIILKLSESLSLDNYVLFMDFEGSMNKSYSLSGFYGYQYEDEDNNVYHAAATQFEPISAREAFPCFDEPELKATFDITVIRWRNMTSISNMPKVETESRGRHWEADIYETTMKMSTYLVAIVVGNFKSKSSGKISLWASPKNIEYVDYALKVAEEALTFFEVLLGIPYEAPKLDIVSVEEFDTRGMENWGLIICRSNILYNEEKDYARQKEEVARIIIHEIAHQWFGNLVTMKWWNDVWLNEGITSFMEEVTYEALRDVLNVTSKNISITSFTYENYLYIDSPVSKSIKKLEDINDAFDYATYFMGASVMRLAYFLLGEETFWKGLTNYLKDNSYGSVEESTLWKYFTDAQPVMERSRLNISKILTPWIHLNGYPILFVERDYQKHSASLSQIAFNEDNQPETKNHTWPIPITYTTAKDLDWRPIIKMWMNTKTGALANIKAEGNDWILVNGKNLAYYIVNYDETNWNLFAKQLREDHLVIPVTHRHKILRDVCTLFRKNYTTLNALLDLHLYYPFEEEYSILLNGEFLITLFEISNFIQLTPDEIMWDNYIIYLYEPIYKKLGWEYGDRNEDRYARNLREIAIFMLCRRRYMPCVNTAIAKFKNWNETNNGTDISDEIKYAIMCTGIEYGRAEEWNEMYNSLSENNDLLTVVSLGCSRNRTLIAKLLQRLLIKPKTRNFSLILREVLRNPHMWLEVFHFFNIHFKELAEDNSKFEDILSIFEELKESQVKFKQVVATANQYTKVLKKEKAKQYKKLLNIDDKIKKKHEQLLTSVKKWLQNKQWKKVRRP</sequence>
<dbReference type="Gene3D" id="2.60.40.1730">
    <property type="entry name" value="tricorn interacting facor f3 domain"/>
    <property type="match status" value="1"/>
</dbReference>
<feature type="transmembrane region" description="Helical" evidence="21">
    <location>
        <begin position="37"/>
        <end position="61"/>
    </location>
</feature>
<keyword evidence="10" id="KW-0732">Signal</keyword>
<keyword evidence="14 21" id="KW-1133">Transmembrane helix</keyword>
<organism evidence="26">
    <name type="scientific">Tityus serrulatus</name>
    <name type="common">Brazilian yellow scorpion</name>
    <dbReference type="NCBI Taxonomy" id="6887"/>
    <lineage>
        <taxon>Eukaryota</taxon>
        <taxon>Metazoa</taxon>
        <taxon>Ecdysozoa</taxon>
        <taxon>Arthropoda</taxon>
        <taxon>Chelicerata</taxon>
        <taxon>Arachnida</taxon>
        <taxon>Scorpiones</taxon>
        <taxon>Buthida</taxon>
        <taxon>Buthoidea</taxon>
        <taxon>Buthidae</taxon>
        <taxon>Tityus</taxon>
    </lineage>
</organism>
<dbReference type="Pfam" id="PF01433">
    <property type="entry name" value="Peptidase_M1"/>
    <property type="match status" value="1"/>
</dbReference>
<evidence type="ECO:0000259" key="24">
    <source>
        <dbReference type="Pfam" id="PF11838"/>
    </source>
</evidence>
<dbReference type="Gene3D" id="1.10.390.10">
    <property type="entry name" value="Neutral Protease Domain 2"/>
    <property type="match status" value="1"/>
</dbReference>
<keyword evidence="17" id="KW-0325">Glycoprotein</keyword>
<feature type="active site" description="Proton acceptor" evidence="18">
    <location>
        <position position="371"/>
    </location>
</feature>